<feature type="region of interest" description="Disordered" evidence="2">
    <location>
        <begin position="60"/>
        <end position="84"/>
    </location>
</feature>
<dbReference type="Gene3D" id="1.20.1280.50">
    <property type="match status" value="1"/>
</dbReference>
<feature type="compositionally biased region" description="Polar residues" evidence="2">
    <location>
        <begin position="525"/>
        <end position="538"/>
    </location>
</feature>
<dbReference type="Gene3D" id="2.130.10.10">
    <property type="entry name" value="YVTN repeat-like/Quinoprotein amine dehydrogenase"/>
    <property type="match status" value="1"/>
</dbReference>
<dbReference type="Proteomes" id="UP000245771">
    <property type="component" value="Unassembled WGS sequence"/>
</dbReference>
<feature type="region of interest" description="Disordered" evidence="2">
    <location>
        <begin position="507"/>
        <end position="540"/>
    </location>
</feature>
<reference evidence="4 5" key="1">
    <citation type="journal article" date="2018" name="Mol. Biol. Evol.">
        <title>Broad Genomic Sampling Reveals a Smut Pathogenic Ancestry of the Fungal Clade Ustilaginomycotina.</title>
        <authorList>
            <person name="Kijpornyongpan T."/>
            <person name="Mondo S.J."/>
            <person name="Barry K."/>
            <person name="Sandor L."/>
            <person name="Lee J."/>
            <person name="Lipzen A."/>
            <person name="Pangilinan J."/>
            <person name="LaButti K."/>
            <person name="Hainaut M."/>
            <person name="Henrissat B."/>
            <person name="Grigoriev I.V."/>
            <person name="Spatafora J.W."/>
            <person name="Aime M.C."/>
        </authorList>
    </citation>
    <scope>NUCLEOTIDE SEQUENCE [LARGE SCALE GENOMIC DNA]</scope>
    <source>
        <strain evidence="4 5">MCA 3882</strain>
    </source>
</reference>
<dbReference type="GeneID" id="37020206"/>
<sequence length="621" mass="69934">MATLQSLSAEVILRILGQAKDAKDIVRFRQVNKRMYSLGHDSLLWKELFIDTFLTNPSSKEEEEGIRPSKRARKTSHDEEDIQTLPARALTSLPSIEDDNDRRTDWHALYRISWNWKKGSFNIQQLNAAMQMAQKSNQSDTAKSKLDLPNTIIESTEKYIFTAVREPTSSAYPEVSVFPAQSLKRQRETNVEEVLQVATYSSSSLSIQDNASVSAIAIDRENADTDRIRLITGYTNGLLSMSTFCPSTKVFHELTSYRQTQHPAIVTAAFAWPFVATCTIDFRIRIYRMNEEDSTTTFRLLAERRSYSCHWPACLRLERAKQTENTFRLSIVYSNPIYPSGWSIGLQELYLDNIGVIDSRSASAKRSHVVTKIDAPSKALYTKNSSTRTTSIDQVGRLTSLSYEEPFVVVGSRDNGVFCFRVDELKDDPNYGSKALSIRYLRTLHGHTGSVHSVSLNGGRCVTGGSDGKVQVWYLGDEEVSIARATGVISMLKGRIRSNLGKVTSLRLSDARSERKRGQKRKLSDATNSEDSSSNSKPLTLADIRQHHILPLTKSPFTSQPMHVIRWVTSAFDRIISVTSNERYRQEDGEHSAILPSSCRAEAQNEKQNGEESVQIWNFAA</sequence>
<keyword evidence="1" id="KW-0853">WD repeat</keyword>
<evidence type="ECO:0000259" key="3">
    <source>
        <dbReference type="Pfam" id="PF12937"/>
    </source>
</evidence>
<keyword evidence="5" id="KW-1185">Reference proteome</keyword>
<feature type="domain" description="F-box" evidence="3">
    <location>
        <begin position="10"/>
        <end position="50"/>
    </location>
</feature>
<dbReference type="InterPro" id="IPR015943">
    <property type="entry name" value="WD40/YVTN_repeat-like_dom_sf"/>
</dbReference>
<dbReference type="InterPro" id="IPR001810">
    <property type="entry name" value="F-box_dom"/>
</dbReference>
<evidence type="ECO:0000256" key="2">
    <source>
        <dbReference type="SAM" id="MobiDB-lite"/>
    </source>
</evidence>
<dbReference type="PROSITE" id="PS50294">
    <property type="entry name" value="WD_REPEATS_REGION"/>
    <property type="match status" value="1"/>
</dbReference>
<dbReference type="InterPro" id="IPR036322">
    <property type="entry name" value="WD40_repeat_dom_sf"/>
</dbReference>
<dbReference type="InterPro" id="IPR036047">
    <property type="entry name" value="F-box-like_dom_sf"/>
</dbReference>
<dbReference type="RefSeq" id="XP_025358461.1">
    <property type="nucleotide sequence ID" value="XM_025498425.1"/>
</dbReference>
<dbReference type="PROSITE" id="PS50082">
    <property type="entry name" value="WD_REPEATS_2"/>
    <property type="match status" value="1"/>
</dbReference>
<dbReference type="SUPFAM" id="SSF50978">
    <property type="entry name" value="WD40 repeat-like"/>
    <property type="match status" value="1"/>
</dbReference>
<feature type="repeat" description="WD" evidence="1">
    <location>
        <begin position="444"/>
        <end position="473"/>
    </location>
</feature>
<evidence type="ECO:0000313" key="5">
    <source>
        <dbReference type="Proteomes" id="UP000245771"/>
    </source>
</evidence>
<dbReference type="InterPro" id="IPR001680">
    <property type="entry name" value="WD40_rpt"/>
</dbReference>
<dbReference type="Pfam" id="PF12937">
    <property type="entry name" value="F-box-like"/>
    <property type="match status" value="1"/>
</dbReference>
<dbReference type="EMBL" id="KZ819602">
    <property type="protein sequence ID" value="PWN38159.1"/>
    <property type="molecule type" value="Genomic_DNA"/>
</dbReference>
<accession>A0A316VKK9</accession>
<dbReference type="OrthoDB" id="3219396at2759"/>
<gene>
    <name evidence="4" type="ORF">FA14DRAFT_159865</name>
</gene>
<evidence type="ECO:0000313" key="4">
    <source>
        <dbReference type="EMBL" id="PWN38159.1"/>
    </source>
</evidence>
<name>A0A316VKK9_9BASI</name>
<dbReference type="InParanoid" id="A0A316VKK9"/>
<evidence type="ECO:0000256" key="1">
    <source>
        <dbReference type="PROSITE-ProRule" id="PRU00221"/>
    </source>
</evidence>
<dbReference type="SUPFAM" id="SSF81383">
    <property type="entry name" value="F-box domain"/>
    <property type="match status" value="1"/>
</dbReference>
<organism evidence="4 5">
    <name type="scientific">Meira miltonrushii</name>
    <dbReference type="NCBI Taxonomy" id="1280837"/>
    <lineage>
        <taxon>Eukaryota</taxon>
        <taxon>Fungi</taxon>
        <taxon>Dikarya</taxon>
        <taxon>Basidiomycota</taxon>
        <taxon>Ustilaginomycotina</taxon>
        <taxon>Exobasidiomycetes</taxon>
        <taxon>Exobasidiales</taxon>
        <taxon>Brachybasidiaceae</taxon>
        <taxon>Meira</taxon>
    </lineage>
</organism>
<proteinExistence type="predicted"/>
<dbReference type="AlphaFoldDB" id="A0A316VKK9"/>
<dbReference type="STRING" id="1280837.A0A316VKK9"/>
<dbReference type="SMART" id="SM00320">
    <property type="entry name" value="WD40"/>
    <property type="match status" value="2"/>
</dbReference>
<dbReference type="Pfam" id="PF25499">
    <property type="entry name" value="Beta-prop_pof12"/>
    <property type="match status" value="1"/>
</dbReference>
<protein>
    <recommendedName>
        <fullName evidence="3">F-box domain-containing protein</fullName>
    </recommendedName>
</protein>